<evidence type="ECO:0000256" key="9">
    <source>
        <dbReference type="ARBA" id="ARBA00048233"/>
    </source>
</evidence>
<dbReference type="GO" id="GO:0042438">
    <property type="term" value="P:melanin biosynthetic process"/>
    <property type="evidence" value="ECO:0007669"/>
    <property type="project" value="UniProtKB-KW"/>
</dbReference>
<keyword evidence="6" id="KW-0186">Copper</keyword>
<dbReference type="Proteomes" id="UP000054266">
    <property type="component" value="Unassembled WGS sequence"/>
</dbReference>
<feature type="domain" description="Tyrosinase copper-binding" evidence="12">
    <location>
        <begin position="109"/>
        <end position="126"/>
    </location>
</feature>
<evidence type="ECO:0000256" key="11">
    <source>
        <dbReference type="SAM" id="SignalP"/>
    </source>
</evidence>
<reference evidence="14 15" key="1">
    <citation type="submission" date="2015-01" db="EMBL/GenBank/DDBJ databases">
        <title>The Genome Sequence of Capronia semiimmersa CBS27337.</title>
        <authorList>
            <consortium name="The Broad Institute Genomics Platform"/>
            <person name="Cuomo C."/>
            <person name="de Hoog S."/>
            <person name="Gorbushina A."/>
            <person name="Stielow B."/>
            <person name="Teixiera M."/>
            <person name="Abouelleil A."/>
            <person name="Chapman S.B."/>
            <person name="Priest M."/>
            <person name="Young S.K."/>
            <person name="Wortman J."/>
            <person name="Nusbaum C."/>
            <person name="Birren B."/>
        </authorList>
    </citation>
    <scope>NUCLEOTIDE SEQUENCE [LARGE SCALE GENOMIC DNA]</scope>
    <source>
        <strain evidence="14 15">CBS 27337</strain>
    </source>
</reference>
<keyword evidence="4" id="KW-0479">Metal-binding</keyword>
<keyword evidence="8" id="KW-0470">Melanin biosynthesis</keyword>
<dbReference type="Gene3D" id="1.10.1280.10">
    <property type="entry name" value="Di-copper center containing domain from catechol oxidase"/>
    <property type="match status" value="1"/>
</dbReference>
<evidence type="ECO:0000256" key="1">
    <source>
        <dbReference type="ARBA" id="ARBA00001973"/>
    </source>
</evidence>
<dbReference type="InterPro" id="IPR041640">
    <property type="entry name" value="Tyrosinase_C"/>
</dbReference>
<dbReference type="InterPro" id="IPR008922">
    <property type="entry name" value="Di-copper_centre_dom_sf"/>
</dbReference>
<keyword evidence="11" id="KW-0732">Signal</keyword>
<name>A0A0D2CK37_9EURO</name>
<comment type="catalytic activity">
    <reaction evidence="10">
        <text>L-tyrosine + O2 = L-dopaquinone + H2O</text>
        <dbReference type="Rhea" id="RHEA:18117"/>
        <dbReference type="ChEBI" id="CHEBI:15377"/>
        <dbReference type="ChEBI" id="CHEBI:15379"/>
        <dbReference type="ChEBI" id="CHEBI:57924"/>
        <dbReference type="ChEBI" id="CHEBI:58315"/>
        <dbReference type="EC" id="1.14.18.1"/>
    </reaction>
</comment>
<accession>A0A0D2CK37</accession>
<evidence type="ECO:0000256" key="8">
    <source>
        <dbReference type="ARBA" id="ARBA00023101"/>
    </source>
</evidence>
<comment type="cofactor">
    <cofactor evidence="1">
        <name>Cu(2+)</name>
        <dbReference type="ChEBI" id="CHEBI:29036"/>
    </cofactor>
</comment>
<proteinExistence type="inferred from homology"/>
<dbReference type="Pfam" id="PF00264">
    <property type="entry name" value="Tyrosinase"/>
    <property type="match status" value="1"/>
</dbReference>
<evidence type="ECO:0000256" key="2">
    <source>
        <dbReference type="ARBA" id="ARBA00009928"/>
    </source>
</evidence>
<dbReference type="InterPro" id="IPR050316">
    <property type="entry name" value="Tyrosinase/Hemocyanin"/>
</dbReference>
<protein>
    <recommendedName>
        <fullName evidence="3">tyrosinase</fullName>
        <ecNumber evidence="3">1.14.18.1</ecNumber>
    </recommendedName>
</protein>
<dbReference type="PRINTS" id="PR00092">
    <property type="entry name" value="TYROSINASE"/>
</dbReference>
<gene>
    <name evidence="14" type="ORF">PV04_07887</name>
</gene>
<evidence type="ECO:0000256" key="5">
    <source>
        <dbReference type="ARBA" id="ARBA00023002"/>
    </source>
</evidence>
<keyword evidence="15" id="KW-1185">Reference proteome</keyword>
<keyword evidence="5" id="KW-0560">Oxidoreductase</keyword>
<keyword evidence="7" id="KW-0503">Monooxygenase</keyword>
<dbReference type="Pfam" id="PF18132">
    <property type="entry name" value="Tyrosinase_C"/>
    <property type="match status" value="1"/>
</dbReference>
<evidence type="ECO:0000313" key="14">
    <source>
        <dbReference type="EMBL" id="KIW65646.1"/>
    </source>
</evidence>
<dbReference type="InterPro" id="IPR002227">
    <property type="entry name" value="Tyrosinase_Cu-bd"/>
</dbReference>
<evidence type="ECO:0000313" key="15">
    <source>
        <dbReference type="Proteomes" id="UP000054266"/>
    </source>
</evidence>
<dbReference type="GO" id="GO:0004503">
    <property type="term" value="F:tyrosinase activity"/>
    <property type="evidence" value="ECO:0007669"/>
    <property type="project" value="UniProtKB-EC"/>
</dbReference>
<feature type="chain" id="PRO_5002239773" description="tyrosinase" evidence="11">
    <location>
        <begin position="28"/>
        <end position="613"/>
    </location>
</feature>
<feature type="signal peptide" evidence="11">
    <location>
        <begin position="1"/>
        <end position="27"/>
    </location>
</feature>
<organism evidence="14 15">
    <name type="scientific">Phialophora macrospora</name>
    <dbReference type="NCBI Taxonomy" id="1851006"/>
    <lineage>
        <taxon>Eukaryota</taxon>
        <taxon>Fungi</taxon>
        <taxon>Dikarya</taxon>
        <taxon>Ascomycota</taxon>
        <taxon>Pezizomycotina</taxon>
        <taxon>Eurotiomycetes</taxon>
        <taxon>Chaetothyriomycetidae</taxon>
        <taxon>Chaetothyriales</taxon>
        <taxon>Herpotrichiellaceae</taxon>
        <taxon>Phialophora</taxon>
    </lineage>
</organism>
<comment type="catalytic activity">
    <reaction evidence="9">
        <text>2 L-dopa + O2 = 2 L-dopaquinone + 2 H2O</text>
        <dbReference type="Rhea" id="RHEA:34287"/>
        <dbReference type="ChEBI" id="CHEBI:15377"/>
        <dbReference type="ChEBI" id="CHEBI:15379"/>
        <dbReference type="ChEBI" id="CHEBI:57504"/>
        <dbReference type="ChEBI" id="CHEBI:57924"/>
        <dbReference type="EC" id="1.14.18.1"/>
    </reaction>
</comment>
<evidence type="ECO:0000259" key="12">
    <source>
        <dbReference type="PROSITE" id="PS00497"/>
    </source>
</evidence>
<evidence type="ECO:0000259" key="13">
    <source>
        <dbReference type="PROSITE" id="PS00498"/>
    </source>
</evidence>
<evidence type="ECO:0000256" key="10">
    <source>
        <dbReference type="ARBA" id="ARBA00048881"/>
    </source>
</evidence>
<dbReference type="Gene3D" id="2.60.310.20">
    <property type="match status" value="1"/>
</dbReference>
<dbReference type="PROSITE" id="PS00497">
    <property type="entry name" value="TYROSINASE_1"/>
    <property type="match status" value="1"/>
</dbReference>
<sequence length="613" mass="68112">MLFTCERKQRSTFLLASLFLLIDCLNAFQITGALGGIGSNGERPLRYEIHDFANSGPAFHLYILALREFQLLNQSDPLSYFQIAGIHGFPQIPWDGVAGNGGYPGFCMHASTPFPTWHRPYVALYEQLIWQHAQDIAIAYPEDQRDEYVNASVTLRHPYWDWVVHPALPDVVAEPQITVNTPTGWQTMDNPLFQYVFQSDAAGNGFPLSDPMANFSQTVRWWNQTARSSNQSAATAALLANAPAIQSLVYQMFTSVTDYTAFSCTWPGGHWVTGNNIETIHNSIHNSIGGYGHMQFPEVAGFDPVFYLHHANVDRLFAMWQALYPDSYVEPTVNAYGSYYEPVGFVDSGATALAPFHSEDGTTMFTSNDVRSTTTFGYSYPELLDWEMNPDHLAANVRAVVNSLYGPLSNSTVQRASEGIRGRSMNLAESFANVSLDLARHLNVNNLNKQWSITVLVDRFPLPTSFCIDFFMGDAPHEVSQWPTAANLIGTYAQFNPANPTMFHPDGFPQGQVRGEIPMTHTLAAGVSRGVLRDLSPRYVVPLLRKALTWKARTPAGEEVPVTALSGLSISVSTRKVVPRTARNRFPQYGPVQWLDSVMDGKPCGAGRPQRHT</sequence>
<evidence type="ECO:0000256" key="7">
    <source>
        <dbReference type="ARBA" id="ARBA00023033"/>
    </source>
</evidence>
<dbReference type="EMBL" id="KN846960">
    <property type="protein sequence ID" value="KIW65646.1"/>
    <property type="molecule type" value="Genomic_DNA"/>
</dbReference>
<evidence type="ECO:0000256" key="3">
    <source>
        <dbReference type="ARBA" id="ARBA00011906"/>
    </source>
</evidence>
<dbReference type="PANTHER" id="PTHR11474">
    <property type="entry name" value="TYROSINASE FAMILY MEMBER"/>
    <property type="match status" value="1"/>
</dbReference>
<dbReference type="AlphaFoldDB" id="A0A0D2CK37"/>
<dbReference type="STRING" id="5601.A0A0D2CK37"/>
<evidence type="ECO:0000256" key="6">
    <source>
        <dbReference type="ARBA" id="ARBA00023008"/>
    </source>
</evidence>
<comment type="similarity">
    <text evidence="2">Belongs to the tyrosinase family.</text>
</comment>
<dbReference type="HOGENOM" id="CLU_013691_3_0_1"/>
<dbReference type="SUPFAM" id="SSF48056">
    <property type="entry name" value="Di-copper centre-containing domain"/>
    <property type="match status" value="1"/>
</dbReference>
<feature type="domain" description="Tyrosinase copper-binding" evidence="13">
    <location>
        <begin position="303"/>
        <end position="314"/>
    </location>
</feature>
<dbReference type="GO" id="GO:0046872">
    <property type="term" value="F:metal ion binding"/>
    <property type="evidence" value="ECO:0007669"/>
    <property type="project" value="UniProtKB-KW"/>
</dbReference>
<dbReference type="PANTHER" id="PTHR11474:SF76">
    <property type="entry name" value="SHKT DOMAIN-CONTAINING PROTEIN"/>
    <property type="match status" value="1"/>
</dbReference>
<dbReference type="PROSITE" id="PS00498">
    <property type="entry name" value="TYROSINASE_2"/>
    <property type="match status" value="1"/>
</dbReference>
<dbReference type="EC" id="1.14.18.1" evidence="3"/>
<evidence type="ECO:0000256" key="4">
    <source>
        <dbReference type="ARBA" id="ARBA00022723"/>
    </source>
</evidence>